<reference evidence="1 2" key="1">
    <citation type="submission" date="2023-03" db="EMBL/GenBank/DDBJ databases">
        <authorList>
            <person name="Kaur S."/>
            <person name="Espinosa-Saiz D."/>
            <person name="Velazquez E."/>
            <person name="Menendez E."/>
            <person name="diCenzo G.C."/>
        </authorList>
    </citation>
    <scope>NUCLEOTIDE SEQUENCE [LARGE SCALE GENOMIC DNA]</scope>
    <source>
        <strain evidence="1 2">LMG 24692</strain>
    </source>
</reference>
<accession>A0ABY8DLN7</accession>
<evidence type="ECO:0000313" key="1">
    <source>
        <dbReference type="EMBL" id="WEX90617.1"/>
    </source>
</evidence>
<organism evidence="1 2">
    <name type="scientific">Sinorhizobium garamanticum</name>
    <dbReference type="NCBI Taxonomy" id="680247"/>
    <lineage>
        <taxon>Bacteria</taxon>
        <taxon>Pseudomonadati</taxon>
        <taxon>Pseudomonadota</taxon>
        <taxon>Alphaproteobacteria</taxon>
        <taxon>Hyphomicrobiales</taxon>
        <taxon>Rhizobiaceae</taxon>
        <taxon>Sinorhizobium/Ensifer group</taxon>
        <taxon>Sinorhizobium</taxon>
    </lineage>
</organism>
<name>A0ABY8DLN7_9HYPH</name>
<dbReference type="EMBL" id="CP120374">
    <property type="protein sequence ID" value="WEX90617.1"/>
    <property type="molecule type" value="Genomic_DNA"/>
</dbReference>
<proteinExistence type="predicted"/>
<dbReference type="Proteomes" id="UP001229355">
    <property type="component" value="Chromosome 2"/>
</dbReference>
<sequence>MTGLEISHVSYSHGSRKTLDNASFQEVDAENRHFPLYCRRRHLP</sequence>
<keyword evidence="2" id="KW-1185">Reference proteome</keyword>
<evidence type="ECO:0000313" key="2">
    <source>
        <dbReference type="Proteomes" id="UP001229355"/>
    </source>
</evidence>
<dbReference type="RefSeq" id="WP_280662581.1">
    <property type="nucleotide sequence ID" value="NZ_CP120374.1"/>
</dbReference>
<gene>
    <name evidence="1" type="ORF">PZN02_004172</name>
</gene>
<protein>
    <submittedName>
        <fullName evidence="1">Uncharacterized protein</fullName>
    </submittedName>
</protein>